<sequence length="161" mass="17397">MKVKKKLFMSTVAVLVTSLVLAGCGSKDGPAGKAEYLGFLGSQFTSMTTTVQNIQDKLSGFTEDSLSDSAWVSDMDKQLDQVDKACDAIIGYDKVPQDYVDLHSKLTDVANQLKPAVTEYKTGIENKDYDALSSANEQVKTAAASLESYIPELKNLLGSQN</sequence>
<dbReference type="RefSeq" id="WP_090414087.1">
    <property type="nucleotide sequence ID" value="NZ_CAJKZB010000015.1"/>
</dbReference>
<evidence type="ECO:0000313" key="3">
    <source>
        <dbReference type="Proteomes" id="UP000586254"/>
    </source>
</evidence>
<evidence type="ECO:0000313" key="2">
    <source>
        <dbReference type="EMBL" id="NZA37970.1"/>
    </source>
</evidence>
<reference evidence="2 3" key="1">
    <citation type="submission" date="2020-07" db="EMBL/GenBank/DDBJ databases">
        <title>Organ Donor 1.</title>
        <authorList>
            <person name="Marsh A.J."/>
            <person name="Azcarate-Peril M.A."/>
        </authorList>
    </citation>
    <scope>NUCLEOTIDE SEQUENCE [LARGE SCALE GENOMIC DNA]</scope>
    <source>
        <strain evidence="2 3">AMC0717</strain>
    </source>
</reference>
<evidence type="ECO:0008006" key="4">
    <source>
        <dbReference type="Google" id="ProtNLM"/>
    </source>
</evidence>
<dbReference type="AlphaFoldDB" id="A0A1I5N769"/>
<keyword evidence="1" id="KW-0732">Signal</keyword>
<name>A0A1I5N769_9FIRM</name>
<dbReference type="EMBL" id="JACCKS010000007">
    <property type="protein sequence ID" value="NZA37970.1"/>
    <property type="molecule type" value="Genomic_DNA"/>
</dbReference>
<evidence type="ECO:0000256" key="1">
    <source>
        <dbReference type="SAM" id="SignalP"/>
    </source>
</evidence>
<comment type="caution">
    <text evidence="2">The sequence shown here is derived from an EMBL/GenBank/DDBJ whole genome shotgun (WGS) entry which is preliminary data.</text>
</comment>
<dbReference type="InterPro" id="IPR045956">
    <property type="entry name" value="DUF6376"/>
</dbReference>
<feature type="signal peptide" evidence="1">
    <location>
        <begin position="1"/>
        <end position="22"/>
    </location>
</feature>
<gene>
    <name evidence="2" type="ORF">H0N91_07395</name>
</gene>
<organism evidence="2 3">
    <name type="scientific">Eubacterium callanderi</name>
    <dbReference type="NCBI Taxonomy" id="53442"/>
    <lineage>
        <taxon>Bacteria</taxon>
        <taxon>Bacillati</taxon>
        <taxon>Bacillota</taxon>
        <taxon>Clostridia</taxon>
        <taxon>Eubacteriales</taxon>
        <taxon>Eubacteriaceae</taxon>
        <taxon>Eubacterium</taxon>
    </lineage>
</organism>
<dbReference type="PROSITE" id="PS51257">
    <property type="entry name" value="PROKAR_LIPOPROTEIN"/>
    <property type="match status" value="1"/>
</dbReference>
<protein>
    <recommendedName>
        <fullName evidence="4">Lipoprotein</fullName>
    </recommendedName>
</protein>
<feature type="chain" id="PRO_5044058603" description="Lipoprotein" evidence="1">
    <location>
        <begin position="23"/>
        <end position="161"/>
    </location>
</feature>
<proteinExistence type="predicted"/>
<accession>A0A1I5N769</accession>
<dbReference type="Proteomes" id="UP000586254">
    <property type="component" value="Unassembled WGS sequence"/>
</dbReference>
<dbReference type="Pfam" id="PF19903">
    <property type="entry name" value="DUF6376"/>
    <property type="match status" value="1"/>
</dbReference>